<dbReference type="Pfam" id="PF02504">
    <property type="entry name" value="FA_synthesis"/>
    <property type="match status" value="1"/>
</dbReference>
<name>A0A382SUP2_9ZZZZ</name>
<protein>
    <recommendedName>
        <fullName evidence="2">Phosphate acyltransferase</fullName>
    </recommendedName>
</protein>
<accession>A0A382SUP2</accession>
<gene>
    <name evidence="1" type="ORF">METZ01_LOCUS366494</name>
</gene>
<evidence type="ECO:0000313" key="1">
    <source>
        <dbReference type="EMBL" id="SVD13640.1"/>
    </source>
</evidence>
<dbReference type="Gene3D" id="3.40.718.10">
    <property type="entry name" value="Isopropylmalate Dehydrogenase"/>
    <property type="match status" value="1"/>
</dbReference>
<evidence type="ECO:0008006" key="2">
    <source>
        <dbReference type="Google" id="ProtNLM"/>
    </source>
</evidence>
<reference evidence="1" key="1">
    <citation type="submission" date="2018-05" db="EMBL/GenBank/DDBJ databases">
        <authorList>
            <person name="Lanie J.A."/>
            <person name="Ng W.-L."/>
            <person name="Kazmierczak K.M."/>
            <person name="Andrzejewski T.M."/>
            <person name="Davidsen T.M."/>
            <person name="Wayne K.J."/>
            <person name="Tettelin H."/>
            <person name="Glass J.I."/>
            <person name="Rusch D."/>
            <person name="Podicherti R."/>
            <person name="Tsui H.-C.T."/>
            <person name="Winkler M.E."/>
        </authorList>
    </citation>
    <scope>NUCLEOTIDE SEQUENCE</scope>
</reference>
<dbReference type="InterPro" id="IPR003664">
    <property type="entry name" value="FA_synthesis"/>
</dbReference>
<dbReference type="AlphaFoldDB" id="A0A382SUP2"/>
<dbReference type="SUPFAM" id="SSF53659">
    <property type="entry name" value="Isocitrate/Isopropylmalate dehydrogenase-like"/>
    <property type="match status" value="1"/>
</dbReference>
<sequence>MSSSEAQVTLAIDAMGGDNGPKEVLDGVASAIENLSTKVEYVLVGDERKLGPLVRDRSSLSQGPVRIY</sequence>
<organism evidence="1">
    <name type="scientific">marine metagenome</name>
    <dbReference type="NCBI Taxonomy" id="408172"/>
    <lineage>
        <taxon>unclassified sequences</taxon>
        <taxon>metagenomes</taxon>
        <taxon>ecological metagenomes</taxon>
    </lineage>
</organism>
<feature type="non-terminal residue" evidence="1">
    <location>
        <position position="68"/>
    </location>
</feature>
<dbReference type="GO" id="GO:0016747">
    <property type="term" value="F:acyltransferase activity, transferring groups other than amino-acyl groups"/>
    <property type="evidence" value="ECO:0007669"/>
    <property type="project" value="InterPro"/>
</dbReference>
<dbReference type="EMBL" id="UINC01131746">
    <property type="protein sequence ID" value="SVD13640.1"/>
    <property type="molecule type" value="Genomic_DNA"/>
</dbReference>
<dbReference type="GO" id="GO:0006633">
    <property type="term" value="P:fatty acid biosynthetic process"/>
    <property type="evidence" value="ECO:0007669"/>
    <property type="project" value="InterPro"/>
</dbReference>
<proteinExistence type="predicted"/>